<evidence type="ECO:0000259" key="8">
    <source>
        <dbReference type="Pfam" id="PF00078"/>
    </source>
</evidence>
<dbReference type="InterPro" id="IPR041373">
    <property type="entry name" value="RT_RNaseH"/>
</dbReference>
<evidence type="ECO:0000313" key="11">
    <source>
        <dbReference type="Proteomes" id="UP000478052"/>
    </source>
</evidence>
<name>A0A6G0Y8U0_APHCR</name>
<evidence type="ECO:0000256" key="2">
    <source>
        <dbReference type="ARBA" id="ARBA00022679"/>
    </source>
</evidence>
<dbReference type="Pfam" id="PF00078">
    <property type="entry name" value="RVT_1"/>
    <property type="match status" value="1"/>
</dbReference>
<dbReference type="InterPro" id="IPR050951">
    <property type="entry name" value="Retrovirus_Pol_polyprotein"/>
</dbReference>
<dbReference type="Pfam" id="PF17917">
    <property type="entry name" value="RT_RNaseH"/>
    <property type="match status" value="1"/>
</dbReference>
<organism evidence="10 11">
    <name type="scientific">Aphis craccivora</name>
    <name type="common">Cowpea aphid</name>
    <dbReference type="NCBI Taxonomy" id="307492"/>
    <lineage>
        <taxon>Eukaryota</taxon>
        <taxon>Metazoa</taxon>
        <taxon>Ecdysozoa</taxon>
        <taxon>Arthropoda</taxon>
        <taxon>Hexapoda</taxon>
        <taxon>Insecta</taxon>
        <taxon>Pterygota</taxon>
        <taxon>Neoptera</taxon>
        <taxon>Paraneoptera</taxon>
        <taxon>Hemiptera</taxon>
        <taxon>Sternorrhyncha</taxon>
        <taxon>Aphidomorpha</taxon>
        <taxon>Aphidoidea</taxon>
        <taxon>Aphididae</taxon>
        <taxon>Aphidini</taxon>
        <taxon>Aphis</taxon>
        <taxon>Aphis</taxon>
    </lineage>
</organism>
<dbReference type="CDD" id="cd09274">
    <property type="entry name" value="RNase_HI_RT_Ty3"/>
    <property type="match status" value="1"/>
</dbReference>
<comment type="caution">
    <text evidence="10">The sequence shown here is derived from an EMBL/GenBank/DDBJ whole genome shotgun (WGS) entry which is preliminary data.</text>
</comment>
<keyword evidence="7" id="KW-0695">RNA-directed DNA polymerase</keyword>
<dbReference type="InterPro" id="IPR043502">
    <property type="entry name" value="DNA/RNA_pol_sf"/>
</dbReference>
<keyword evidence="11" id="KW-1185">Reference proteome</keyword>
<dbReference type="Gene3D" id="3.30.70.270">
    <property type="match status" value="3"/>
</dbReference>
<dbReference type="SUPFAM" id="SSF56672">
    <property type="entry name" value="DNA/RNA polymerases"/>
    <property type="match status" value="1"/>
</dbReference>
<dbReference type="PANTHER" id="PTHR37984:SF5">
    <property type="entry name" value="PROTEIN NYNRIN-LIKE"/>
    <property type="match status" value="1"/>
</dbReference>
<keyword evidence="2" id="KW-0808">Transferase</keyword>
<dbReference type="CDD" id="cd01647">
    <property type="entry name" value="RT_LTR"/>
    <property type="match status" value="1"/>
</dbReference>
<dbReference type="SUPFAM" id="SSF50630">
    <property type="entry name" value="Acid proteases"/>
    <property type="match status" value="1"/>
</dbReference>
<gene>
    <name evidence="10" type="ORF">FWK35_00021015</name>
</gene>
<reference evidence="10 11" key="1">
    <citation type="submission" date="2019-08" db="EMBL/GenBank/DDBJ databases">
        <title>Whole genome of Aphis craccivora.</title>
        <authorList>
            <person name="Voronova N.V."/>
            <person name="Shulinski R.S."/>
            <person name="Bandarenka Y.V."/>
            <person name="Zhorov D.G."/>
            <person name="Warner D."/>
        </authorList>
    </citation>
    <scope>NUCLEOTIDE SEQUENCE [LARGE SCALE GENOMIC DNA]</scope>
    <source>
        <strain evidence="10">180601</strain>
        <tissue evidence="10">Whole Body</tissue>
    </source>
</reference>
<dbReference type="FunFam" id="3.30.70.270:FF:000003">
    <property type="entry name" value="Transposon Ty3-G Gag-Pol polyprotein"/>
    <property type="match status" value="1"/>
</dbReference>
<dbReference type="InterPro" id="IPR043128">
    <property type="entry name" value="Rev_trsase/Diguanyl_cyclase"/>
</dbReference>
<dbReference type="InterPro" id="IPR021109">
    <property type="entry name" value="Peptidase_aspartic_dom_sf"/>
</dbReference>
<evidence type="ECO:0000256" key="4">
    <source>
        <dbReference type="ARBA" id="ARBA00022722"/>
    </source>
</evidence>
<feature type="domain" description="Reverse transcriptase" evidence="8">
    <location>
        <begin position="273"/>
        <end position="341"/>
    </location>
</feature>
<keyword evidence="3" id="KW-0548">Nucleotidyltransferase</keyword>
<dbReference type="Gene3D" id="2.40.70.10">
    <property type="entry name" value="Acid Proteases"/>
    <property type="match status" value="1"/>
</dbReference>
<dbReference type="Gene3D" id="3.10.10.10">
    <property type="entry name" value="HIV Type 1 Reverse Transcriptase, subunit A, domain 1"/>
    <property type="match status" value="1"/>
</dbReference>
<keyword evidence="6" id="KW-0378">Hydrolase</keyword>
<dbReference type="AlphaFoldDB" id="A0A6G0Y8U0"/>
<keyword evidence="5" id="KW-0255">Endonuclease</keyword>
<feature type="domain" description="Reverse transcriptase RNase H-like" evidence="9">
    <location>
        <begin position="405"/>
        <end position="503"/>
    </location>
</feature>
<dbReference type="GO" id="GO:0004519">
    <property type="term" value="F:endonuclease activity"/>
    <property type="evidence" value="ECO:0007669"/>
    <property type="project" value="UniProtKB-KW"/>
</dbReference>
<dbReference type="EMBL" id="VUJU01005475">
    <property type="protein sequence ID" value="KAF0751096.1"/>
    <property type="molecule type" value="Genomic_DNA"/>
</dbReference>
<evidence type="ECO:0000256" key="7">
    <source>
        <dbReference type="ARBA" id="ARBA00022918"/>
    </source>
</evidence>
<evidence type="ECO:0000256" key="3">
    <source>
        <dbReference type="ARBA" id="ARBA00022695"/>
    </source>
</evidence>
<dbReference type="PANTHER" id="PTHR37984">
    <property type="entry name" value="PROTEIN CBG26694"/>
    <property type="match status" value="1"/>
</dbReference>
<dbReference type="Proteomes" id="UP000478052">
    <property type="component" value="Unassembled WGS sequence"/>
</dbReference>
<dbReference type="InterPro" id="IPR000477">
    <property type="entry name" value="RT_dom"/>
</dbReference>
<dbReference type="EC" id="2.7.7.49" evidence="1"/>
<accession>A0A6G0Y8U0</accession>
<sequence length="707" mass="81812">MINQQKTKEQAGPSGNEQHAINLLNTTNQTISPYIQCTIEGEEVTLLVNTGATVSVSVLTKEVVDIITQKNQKIPQLPIGINVYRYAIDNVYMQTNFIQVENLNVKGIIGADILKKYSAQVKFSEQTVQFKIDKIAHTIPSTGKNHRILITDTGQTKRPNSLRQYPIPIARIPKVDAEIQRMLKLEIIEKPISPWSSPIVCTEKKNGDNKLCLDARKINIVIIPDRECPTNIEETLMKFQDIKYLSSIDLTAEYWQCPLRKDVVRSPPFYTKKMLDQVLGPEILQLAAVYVDDIHIKSKSFNEHVQHLERIFQKLSQHHITINRKKSQFLKNQIVFLGHIISAKGIFMDPDKVQTIKNFQPPKTKKQIQSFLGFINFYRKFIRNLSQDTEQLSALVKKDTKWFPDFTREFYINTDTSTTHVGAKLYQINEEGQHQSLRFASRTLNSAEELELLAIVFTCKKCRQYLLGHQVKVLTDHRELTFLNTCQLLNSRLVRWSKFLQEYQLEIIHVPGRKNIGADTLTRYQQSPTEEPQASTRNIIINKLALLNYSPELRKQFIELPALQQADEHIQKLKLRMNFRKEHNLVVYNQLLFRKSNMEEYQIIIPRELIKPLQHHQFQSIYHTIKRIVKTCNLCQRTVINSVTARGPTLDLIQDNPMEIVSVDLMGPLPRRQGGCQYILAILNIFSKKKKQYPLKRTTTYAIVCAE</sequence>
<evidence type="ECO:0000256" key="5">
    <source>
        <dbReference type="ARBA" id="ARBA00022759"/>
    </source>
</evidence>
<protein>
    <recommendedName>
        <fullName evidence="1">RNA-directed DNA polymerase</fullName>
        <ecNumber evidence="1">2.7.7.49</ecNumber>
    </recommendedName>
</protein>
<evidence type="ECO:0000313" key="10">
    <source>
        <dbReference type="EMBL" id="KAF0751096.1"/>
    </source>
</evidence>
<evidence type="ECO:0000259" key="9">
    <source>
        <dbReference type="Pfam" id="PF17917"/>
    </source>
</evidence>
<dbReference type="GO" id="GO:0016787">
    <property type="term" value="F:hydrolase activity"/>
    <property type="evidence" value="ECO:0007669"/>
    <property type="project" value="UniProtKB-KW"/>
</dbReference>
<evidence type="ECO:0000256" key="1">
    <source>
        <dbReference type="ARBA" id="ARBA00012493"/>
    </source>
</evidence>
<evidence type="ECO:0000256" key="6">
    <source>
        <dbReference type="ARBA" id="ARBA00022801"/>
    </source>
</evidence>
<proteinExistence type="predicted"/>
<keyword evidence="4" id="KW-0540">Nuclease</keyword>
<dbReference type="GO" id="GO:0003964">
    <property type="term" value="F:RNA-directed DNA polymerase activity"/>
    <property type="evidence" value="ECO:0007669"/>
    <property type="project" value="UniProtKB-KW"/>
</dbReference>
<dbReference type="OrthoDB" id="6628445at2759"/>